<sequence>MNTSQHPPISKKAFEALASKRSSHSVSIYVPMYKTGKEQNEHLAQANLRRCINEAHSDLVKYALDEEEINNYLKPITDLISEVDLWRNPADGLAVFLNKDGLNYYLLPIAFESRTYVADHFYLKPLLPMYHNDGVYYLLELSGDYVKLYKCSRYSCKELSIEDIAPDQLEKAVGFDYKSKMLQFRSGQATHRAGSFHGHGEGKDDRYEEMIVFFRAIDKGINQLISDKKAPLVLACSAPLHSIYKEANSYPNLFEKYLGGDPEFRDKKEMHQQSWELMKEHFQEIEKSKLNLFTELYHTSKISYTPSEIIPAALKGKIDTLFVRKGPDLFGLYNKENDTVRFDESKKLTNVSLLNFAAMHTFMQKGKVYELEPNDMPVQEQPLSAIFRY</sequence>
<organism evidence="1 2">
    <name type="scientific">Lutimonas vermicola</name>
    <dbReference type="NCBI Taxonomy" id="414288"/>
    <lineage>
        <taxon>Bacteria</taxon>
        <taxon>Pseudomonadati</taxon>
        <taxon>Bacteroidota</taxon>
        <taxon>Flavobacteriia</taxon>
        <taxon>Flavobacteriales</taxon>
        <taxon>Flavobacteriaceae</taxon>
        <taxon>Lutimonas</taxon>
    </lineage>
</organism>
<dbReference type="Pfam" id="PF18849">
    <property type="entry name" value="baeRF_family7"/>
    <property type="match status" value="1"/>
</dbReference>
<gene>
    <name evidence="1" type="ORF">AABB81_04030</name>
</gene>
<reference evidence="1 2" key="1">
    <citation type="submission" date="2024-04" db="EMBL/GenBank/DDBJ databases">
        <title>whole genome sequencing of Lutimonas vermicola strain IMCC1616.</title>
        <authorList>
            <person name="Bae S.S."/>
        </authorList>
    </citation>
    <scope>NUCLEOTIDE SEQUENCE [LARGE SCALE GENOMIC DNA]</scope>
    <source>
        <strain evidence="1 2">IMCC1616</strain>
    </source>
</reference>
<proteinExistence type="predicted"/>
<dbReference type="EMBL" id="JBCDNA010000001">
    <property type="protein sequence ID" value="MEL4455050.1"/>
    <property type="molecule type" value="Genomic_DNA"/>
</dbReference>
<protein>
    <submittedName>
        <fullName evidence="1">Uncharacterized protein</fullName>
    </submittedName>
</protein>
<name>A0ABU9L215_9FLAO</name>
<keyword evidence="2" id="KW-1185">Reference proteome</keyword>
<dbReference type="Proteomes" id="UP001474120">
    <property type="component" value="Unassembled WGS sequence"/>
</dbReference>
<dbReference type="RefSeq" id="WP_342158795.1">
    <property type="nucleotide sequence ID" value="NZ_JBCDNA010000001.1"/>
</dbReference>
<comment type="caution">
    <text evidence="1">The sequence shown here is derived from an EMBL/GenBank/DDBJ whole genome shotgun (WGS) entry which is preliminary data.</text>
</comment>
<dbReference type="InterPro" id="IPR040837">
    <property type="entry name" value="Bact_RF_family7"/>
</dbReference>
<evidence type="ECO:0000313" key="2">
    <source>
        <dbReference type="Proteomes" id="UP001474120"/>
    </source>
</evidence>
<evidence type="ECO:0000313" key="1">
    <source>
        <dbReference type="EMBL" id="MEL4455050.1"/>
    </source>
</evidence>
<accession>A0ABU9L215</accession>